<evidence type="ECO:0000313" key="3">
    <source>
        <dbReference type="Proteomes" id="UP000195521"/>
    </source>
</evidence>
<proteinExistence type="predicted"/>
<dbReference type="GeneID" id="39747428"/>
<dbReference type="EMBL" id="BDQF01000009">
    <property type="protein sequence ID" value="GAW80712.1"/>
    <property type="molecule type" value="Genomic_DNA"/>
</dbReference>
<keyword evidence="3" id="KW-1185">Reference proteome</keyword>
<feature type="region of interest" description="Disordered" evidence="1">
    <location>
        <begin position="266"/>
        <end position="321"/>
    </location>
</feature>
<sequence>MLQLNYYHGEIYEKYKINNVLSVLVDKHKFQNQSIDFNELSNRKNNYSIMALLGSQIKNMNDELYKDIDTNDIILALSKLKQIDEQITINESQNKDYVLELAEQLYYEYLQKGIITNDNSFHLNNKKNFITINLQLMNEINSVIRNNENRIQYLRSYHPGEGVQKDTFSIISVHPEDTDKYSFTMLNEREDYYNMNHHEHSDRSKARLDENRYTSRISQLYPNTNELDPVDEMNANLLKDVNDYNSHRETVLNDCENGQNYVSLKNEKRNTITQVGNPYNHYGKLNKENARSNTNDKKGDALSSNDRHSGNDIENDSNHNIGNRKIDLYHYRKDATNSTYCNSVENENVDLNTDCNEGTSRRNNQNFKIDVLNGEAVDGENNNQGSDNGINDNNGNNRDNGNYRELRQHRQNSHHREDRNDRLSIHERRRSSFSSATRNHQGEKTLFDDPLKGEYLKRRTVHNEKVEEDNSLADNNRRISVLRNAHGLNTRIDKENIHRRNKFYEADNVSRMSMNFYGHRHPRAHASGISKNKSDKNNDFLYKDELNNYVNNRNELKRTMSNITNMDACNSRANIFRKKVFHNDTFTKKGINNINNNYVNNVLENIDKAEQEIVNNHLKNSLTQNEYVARRMSSILLNPAMPQKEIFNNRISYENQSIVKFGNRNTHNNNYSRDVSLSKYSISGQRKNYTTDTNNNSSFIISSSINKHNTSDEDSITHVMTGGGGEHENKNFHMRPRNNYLMENNMKEKNINYNILERNNTSNTPLINMDNMSNFSRNIPKSIESNLNMYTNKYSRALDINDLNSNTSRNHVNSSNSFKSDFTTVRDNYGKMLDRSKSLTSHIYRVPIMQRYI</sequence>
<organism evidence="2 3">
    <name type="scientific">Plasmodium gonderi</name>
    <dbReference type="NCBI Taxonomy" id="77519"/>
    <lineage>
        <taxon>Eukaryota</taxon>
        <taxon>Sar</taxon>
        <taxon>Alveolata</taxon>
        <taxon>Apicomplexa</taxon>
        <taxon>Aconoidasida</taxon>
        <taxon>Haemosporida</taxon>
        <taxon>Plasmodiidae</taxon>
        <taxon>Plasmodium</taxon>
        <taxon>Plasmodium (Plasmodium)</taxon>
    </lineage>
</organism>
<dbReference type="AlphaFoldDB" id="A0A1Y1JIU7"/>
<gene>
    <name evidence="2" type="ORF">PGO_082780</name>
</gene>
<feature type="compositionally biased region" description="Low complexity" evidence="1">
    <location>
        <begin position="381"/>
        <end position="400"/>
    </location>
</feature>
<feature type="compositionally biased region" description="Basic and acidic residues" evidence="1">
    <location>
        <begin position="285"/>
        <end position="311"/>
    </location>
</feature>
<dbReference type="OrthoDB" id="376940at2759"/>
<comment type="caution">
    <text evidence="2">The sequence shown here is derived from an EMBL/GenBank/DDBJ whole genome shotgun (WGS) entry which is preliminary data.</text>
</comment>
<feature type="compositionally biased region" description="Basic and acidic residues" evidence="1">
    <location>
        <begin position="440"/>
        <end position="451"/>
    </location>
</feature>
<protein>
    <submittedName>
        <fullName evidence="2">Uncharacterized protein</fullName>
    </submittedName>
</protein>
<evidence type="ECO:0000313" key="2">
    <source>
        <dbReference type="EMBL" id="GAW80712.1"/>
    </source>
</evidence>
<dbReference type="OMA" id="TMRDNYA"/>
<name>A0A1Y1JIU7_PLAGO</name>
<dbReference type="RefSeq" id="XP_028543301.1">
    <property type="nucleotide sequence ID" value="XM_028687500.1"/>
</dbReference>
<dbReference type="Proteomes" id="UP000195521">
    <property type="component" value="Unassembled WGS sequence"/>
</dbReference>
<reference evidence="3" key="1">
    <citation type="submission" date="2017-04" db="EMBL/GenBank/DDBJ databases">
        <title>Plasmodium gonderi genome.</title>
        <authorList>
            <person name="Arisue N."/>
            <person name="Honma H."/>
            <person name="Kawai S."/>
            <person name="Tougan T."/>
            <person name="Tanabe K."/>
            <person name="Horii T."/>
        </authorList>
    </citation>
    <scope>NUCLEOTIDE SEQUENCE [LARGE SCALE GENOMIC DNA]</scope>
    <source>
        <strain evidence="3">ATCC 30045</strain>
    </source>
</reference>
<evidence type="ECO:0000256" key="1">
    <source>
        <dbReference type="SAM" id="MobiDB-lite"/>
    </source>
</evidence>
<accession>A0A1Y1JIU7</accession>
<feature type="region of interest" description="Disordered" evidence="1">
    <location>
        <begin position="376"/>
        <end position="451"/>
    </location>
</feature>
<feature type="compositionally biased region" description="Basic and acidic residues" evidence="1">
    <location>
        <begin position="401"/>
        <end position="426"/>
    </location>
</feature>